<dbReference type="AlphaFoldDB" id="A0A103Y1G2"/>
<dbReference type="EMBL" id="LEKV01003259">
    <property type="protein sequence ID" value="KVI00779.1"/>
    <property type="molecule type" value="Genomic_DNA"/>
</dbReference>
<evidence type="ECO:0000313" key="2">
    <source>
        <dbReference type="Proteomes" id="UP000243975"/>
    </source>
</evidence>
<organism evidence="1 2">
    <name type="scientific">Cynara cardunculus var. scolymus</name>
    <name type="common">Globe artichoke</name>
    <name type="synonym">Cynara scolymus</name>
    <dbReference type="NCBI Taxonomy" id="59895"/>
    <lineage>
        <taxon>Eukaryota</taxon>
        <taxon>Viridiplantae</taxon>
        <taxon>Streptophyta</taxon>
        <taxon>Embryophyta</taxon>
        <taxon>Tracheophyta</taxon>
        <taxon>Spermatophyta</taxon>
        <taxon>Magnoliopsida</taxon>
        <taxon>eudicotyledons</taxon>
        <taxon>Gunneridae</taxon>
        <taxon>Pentapetalae</taxon>
        <taxon>asterids</taxon>
        <taxon>campanulids</taxon>
        <taxon>Asterales</taxon>
        <taxon>Asteraceae</taxon>
        <taxon>Carduoideae</taxon>
        <taxon>Cardueae</taxon>
        <taxon>Carduinae</taxon>
        <taxon>Cynara</taxon>
    </lineage>
</organism>
<keyword evidence="2" id="KW-1185">Reference proteome</keyword>
<evidence type="ECO:0000313" key="1">
    <source>
        <dbReference type="EMBL" id="KVI00779.1"/>
    </source>
</evidence>
<name>A0A103Y1G2_CYNCS</name>
<accession>A0A103Y1G2</accession>
<dbReference type="Proteomes" id="UP000243975">
    <property type="component" value="Unassembled WGS sequence"/>
</dbReference>
<reference evidence="1 2" key="1">
    <citation type="journal article" date="2016" name="Sci. Rep.">
        <title>The genome sequence of the outbreeding globe artichoke constructed de novo incorporating a phase-aware low-pass sequencing strategy of F1 progeny.</title>
        <authorList>
            <person name="Scaglione D."/>
            <person name="Reyes-Chin-Wo S."/>
            <person name="Acquadro A."/>
            <person name="Froenicke L."/>
            <person name="Portis E."/>
            <person name="Beitel C."/>
            <person name="Tirone M."/>
            <person name="Mauro R."/>
            <person name="Lo Monaco A."/>
            <person name="Mauromicale G."/>
            <person name="Faccioli P."/>
            <person name="Cattivelli L."/>
            <person name="Rieseberg L."/>
            <person name="Michelmore R."/>
            <person name="Lanteri S."/>
        </authorList>
    </citation>
    <scope>NUCLEOTIDE SEQUENCE [LARGE SCALE GENOMIC DNA]</scope>
    <source>
        <strain evidence="1">2C</strain>
    </source>
</reference>
<sequence length="123" mass="14458">MHERYDYKVIKNVIEEPTFIEEAIDLITRSISLKGLSELIRYWIYFIRNRSTRIGAANSNSTRISFFGSTKEELAHKLDKGQDAVRCRWLTQVPSDPCEMVAYYMNSGYSHDSMGQLHLFFFY</sequence>
<dbReference type="Gramene" id="KVI00779">
    <property type="protein sequence ID" value="KVI00779"/>
    <property type="gene ID" value="Ccrd_020968"/>
</dbReference>
<gene>
    <name evidence="1" type="ORF">Ccrd_020968</name>
</gene>
<proteinExistence type="predicted"/>
<protein>
    <submittedName>
        <fullName evidence="1">Uncharacterized protein</fullName>
    </submittedName>
</protein>
<comment type="caution">
    <text evidence="1">The sequence shown here is derived from an EMBL/GenBank/DDBJ whole genome shotgun (WGS) entry which is preliminary data.</text>
</comment>